<proteinExistence type="predicted"/>
<dbReference type="InterPro" id="IPR027417">
    <property type="entry name" value="P-loop_NTPase"/>
</dbReference>
<dbReference type="SUPFAM" id="SSF46689">
    <property type="entry name" value="Homeodomain-like"/>
    <property type="match status" value="1"/>
</dbReference>
<dbReference type="PANTHER" id="PTHR32071">
    <property type="entry name" value="TRANSCRIPTIONAL REGULATORY PROTEIN"/>
    <property type="match status" value="1"/>
</dbReference>
<feature type="modified residue" description="4-aspartylphosphate" evidence="6">
    <location>
        <position position="52"/>
    </location>
</feature>
<evidence type="ECO:0000313" key="9">
    <source>
        <dbReference type="EMBL" id="MFD1481581.1"/>
    </source>
</evidence>
<dbReference type="Gene3D" id="3.40.50.300">
    <property type="entry name" value="P-loop containing nucleotide triphosphate hydrolases"/>
    <property type="match status" value="1"/>
</dbReference>
<dbReference type="PROSITE" id="PS50045">
    <property type="entry name" value="SIGMA54_INTERACT_4"/>
    <property type="match status" value="1"/>
</dbReference>
<keyword evidence="10" id="KW-1185">Reference proteome</keyword>
<feature type="domain" description="Response regulatory" evidence="8">
    <location>
        <begin position="3"/>
        <end position="117"/>
    </location>
</feature>
<dbReference type="Proteomes" id="UP001597302">
    <property type="component" value="Unassembled WGS sequence"/>
</dbReference>
<protein>
    <submittedName>
        <fullName evidence="9">Sigma-54-dependent transcriptional regulator</fullName>
    </submittedName>
</protein>
<evidence type="ECO:0000256" key="5">
    <source>
        <dbReference type="ARBA" id="ARBA00023163"/>
    </source>
</evidence>
<dbReference type="Pfam" id="PF25601">
    <property type="entry name" value="AAA_lid_14"/>
    <property type="match status" value="1"/>
</dbReference>
<dbReference type="InterPro" id="IPR001789">
    <property type="entry name" value="Sig_transdc_resp-reg_receiver"/>
</dbReference>
<dbReference type="PANTHER" id="PTHR32071:SF57">
    <property type="entry name" value="C4-DICARBOXYLATE TRANSPORT TRANSCRIPTIONAL REGULATORY PROTEIN DCTD"/>
    <property type="match status" value="1"/>
</dbReference>
<dbReference type="PROSITE" id="PS50110">
    <property type="entry name" value="RESPONSE_REGULATORY"/>
    <property type="match status" value="1"/>
</dbReference>
<accession>A0ABW4DZ36</accession>
<dbReference type="InterPro" id="IPR002197">
    <property type="entry name" value="HTH_Fis"/>
</dbReference>
<dbReference type="InterPro" id="IPR011006">
    <property type="entry name" value="CheY-like_superfamily"/>
</dbReference>
<evidence type="ECO:0000259" key="7">
    <source>
        <dbReference type="PROSITE" id="PS50045"/>
    </source>
</evidence>
<dbReference type="InterPro" id="IPR058031">
    <property type="entry name" value="AAA_lid_NorR"/>
</dbReference>
<organism evidence="9 10">
    <name type="scientific">Paracoccus nototheniae</name>
    <dbReference type="NCBI Taxonomy" id="2489002"/>
    <lineage>
        <taxon>Bacteria</taxon>
        <taxon>Pseudomonadati</taxon>
        <taxon>Pseudomonadota</taxon>
        <taxon>Alphaproteobacteria</taxon>
        <taxon>Rhodobacterales</taxon>
        <taxon>Paracoccaceae</taxon>
        <taxon>Paracoccus</taxon>
    </lineage>
</organism>
<dbReference type="SMART" id="SM00382">
    <property type="entry name" value="AAA"/>
    <property type="match status" value="1"/>
</dbReference>
<dbReference type="Gene3D" id="1.10.10.60">
    <property type="entry name" value="Homeodomain-like"/>
    <property type="match status" value="1"/>
</dbReference>
<keyword evidence="5" id="KW-0804">Transcription</keyword>
<evidence type="ECO:0000256" key="2">
    <source>
        <dbReference type="ARBA" id="ARBA00022840"/>
    </source>
</evidence>
<evidence type="ECO:0000256" key="6">
    <source>
        <dbReference type="PROSITE-ProRule" id="PRU00169"/>
    </source>
</evidence>
<dbReference type="RefSeq" id="WP_131572888.1">
    <property type="nucleotide sequence ID" value="NZ_JBHTOQ010000022.1"/>
</dbReference>
<evidence type="ECO:0000313" key="10">
    <source>
        <dbReference type="Proteomes" id="UP001597302"/>
    </source>
</evidence>
<keyword evidence="4" id="KW-0805">Transcription regulation</keyword>
<dbReference type="CDD" id="cd00009">
    <property type="entry name" value="AAA"/>
    <property type="match status" value="1"/>
</dbReference>
<dbReference type="InterPro" id="IPR002078">
    <property type="entry name" value="Sigma_54_int"/>
</dbReference>
<dbReference type="Gene3D" id="1.10.8.60">
    <property type="match status" value="1"/>
</dbReference>
<dbReference type="PROSITE" id="PS00688">
    <property type="entry name" value="SIGMA54_INTERACT_3"/>
    <property type="match status" value="1"/>
</dbReference>
<dbReference type="Pfam" id="PF00072">
    <property type="entry name" value="Response_reg"/>
    <property type="match status" value="1"/>
</dbReference>
<dbReference type="Pfam" id="PF00158">
    <property type="entry name" value="Sigma54_activat"/>
    <property type="match status" value="1"/>
</dbReference>
<evidence type="ECO:0000256" key="1">
    <source>
        <dbReference type="ARBA" id="ARBA00022741"/>
    </source>
</evidence>
<dbReference type="Pfam" id="PF02954">
    <property type="entry name" value="HTH_8"/>
    <property type="match status" value="1"/>
</dbReference>
<keyword evidence="6" id="KW-0597">Phosphoprotein</keyword>
<sequence length="447" mass="48082">MTRIRLIDDDDDLRGALCQTLAIAGLQVEDFAAAAPALIGLERDYPGVVLTDIRMPGMDGLQLMRHLQGVDPDLPVILLTGHGDVPMAVDALREGAYDFLTKPVAADRLLAALNRALAARALVMENRRLRRTRQDASLTHPPLQGDSPAMIHLRDALERVAEADSDALITGPSGAGKSLVAQAIHRLGTRRSRPMVVLDCASTGEAGFEILLTGQEAQPGQRQPRRPGLLEKAHRGILCLERATALPPHHQARLLALVEAGEYWPAGAAAPRPLDLQILATADDGNGNGDGTGTGLQQGLSFRLSRAVLRVPPLSDRRGDVPALFRHFLQQAADRLARQVPPLTDLVMARLAAHDWPGNLRELQAFAENHVLGIAPRTLPRPGADHPALPDLVAAYEAALIREALRACQGHATGAMALLGLPRKTFYDKLTRHGIRPGDFRGPPARG</sequence>
<reference evidence="10" key="1">
    <citation type="journal article" date="2019" name="Int. J. Syst. Evol. Microbiol.">
        <title>The Global Catalogue of Microorganisms (GCM) 10K type strain sequencing project: providing services to taxonomists for standard genome sequencing and annotation.</title>
        <authorList>
            <consortium name="The Broad Institute Genomics Platform"/>
            <consortium name="The Broad Institute Genome Sequencing Center for Infectious Disease"/>
            <person name="Wu L."/>
            <person name="Ma J."/>
        </authorList>
    </citation>
    <scope>NUCLEOTIDE SEQUENCE [LARGE SCALE GENOMIC DNA]</scope>
    <source>
        <strain evidence="10">CCM 8875</strain>
    </source>
</reference>
<name>A0ABW4DZ36_9RHOB</name>
<dbReference type="InterPro" id="IPR009057">
    <property type="entry name" value="Homeodomain-like_sf"/>
</dbReference>
<evidence type="ECO:0000259" key="8">
    <source>
        <dbReference type="PROSITE" id="PS50110"/>
    </source>
</evidence>
<dbReference type="InterPro" id="IPR025944">
    <property type="entry name" value="Sigma_54_int_dom_CS"/>
</dbReference>
<comment type="caution">
    <text evidence="9">The sequence shown here is derived from an EMBL/GenBank/DDBJ whole genome shotgun (WGS) entry which is preliminary data.</text>
</comment>
<keyword evidence="3" id="KW-0902">Two-component regulatory system</keyword>
<dbReference type="SUPFAM" id="SSF52540">
    <property type="entry name" value="P-loop containing nucleoside triphosphate hydrolases"/>
    <property type="match status" value="1"/>
</dbReference>
<dbReference type="InterPro" id="IPR003593">
    <property type="entry name" value="AAA+_ATPase"/>
</dbReference>
<dbReference type="EMBL" id="JBHTOQ010000022">
    <property type="protein sequence ID" value="MFD1481581.1"/>
    <property type="molecule type" value="Genomic_DNA"/>
</dbReference>
<evidence type="ECO:0000256" key="4">
    <source>
        <dbReference type="ARBA" id="ARBA00023015"/>
    </source>
</evidence>
<gene>
    <name evidence="9" type="ORF">ACFQ5P_09765</name>
</gene>
<dbReference type="SMART" id="SM00448">
    <property type="entry name" value="REC"/>
    <property type="match status" value="1"/>
</dbReference>
<feature type="domain" description="Sigma-54 factor interaction" evidence="7">
    <location>
        <begin position="143"/>
        <end position="372"/>
    </location>
</feature>
<keyword evidence="2" id="KW-0067">ATP-binding</keyword>
<dbReference type="Gene3D" id="3.40.50.2300">
    <property type="match status" value="1"/>
</dbReference>
<evidence type="ECO:0000256" key="3">
    <source>
        <dbReference type="ARBA" id="ARBA00023012"/>
    </source>
</evidence>
<dbReference type="SUPFAM" id="SSF52172">
    <property type="entry name" value="CheY-like"/>
    <property type="match status" value="1"/>
</dbReference>
<keyword evidence="1" id="KW-0547">Nucleotide-binding</keyword>